<evidence type="ECO:0000256" key="2">
    <source>
        <dbReference type="ARBA" id="ARBA00022723"/>
    </source>
</evidence>
<dbReference type="SFLD" id="SFLDG01019">
    <property type="entry name" value="Terpene_Cyclase_Like_1_C_Termi"/>
    <property type="match status" value="1"/>
</dbReference>
<dbReference type="Gene3D" id="1.50.10.130">
    <property type="entry name" value="Terpene synthase, N-terminal domain"/>
    <property type="match status" value="1"/>
</dbReference>
<dbReference type="BRENDA" id="4.2.3.35">
    <property type="organism ID" value="16246"/>
</dbReference>
<proteinExistence type="evidence at transcript level"/>
<dbReference type="EMBL" id="LC128408">
    <property type="protein sequence ID" value="BAV01232.1"/>
    <property type="molecule type" value="mRNA"/>
</dbReference>
<dbReference type="PANTHER" id="PTHR31739:SF25">
    <property type="entry name" value="(E,E)-GERANYLLINALOOL SYNTHASE"/>
    <property type="match status" value="1"/>
</dbReference>
<dbReference type="InterPro" id="IPR001906">
    <property type="entry name" value="Terpene_synth_N"/>
</dbReference>
<dbReference type="SFLD" id="SFLDG01014">
    <property type="entry name" value="Terpene_Cyclase_Like_1_N-term"/>
    <property type="match status" value="1"/>
</dbReference>
<dbReference type="SUPFAM" id="SSF48576">
    <property type="entry name" value="Terpenoid synthases"/>
    <property type="match status" value="1"/>
</dbReference>
<name>A0A173M1U8_9BRYO</name>
<dbReference type="PANTHER" id="PTHR31739">
    <property type="entry name" value="ENT-COPALYL DIPHOSPHATE SYNTHASE, CHLOROPLASTIC"/>
    <property type="match status" value="1"/>
</dbReference>
<evidence type="ECO:0000259" key="3">
    <source>
        <dbReference type="Pfam" id="PF01397"/>
    </source>
</evidence>
<evidence type="ECO:0000259" key="4">
    <source>
        <dbReference type="Pfam" id="PF03936"/>
    </source>
</evidence>
<dbReference type="SUPFAM" id="SSF48239">
    <property type="entry name" value="Terpenoid cyclases/Protein prenyltransferases"/>
    <property type="match status" value="2"/>
</dbReference>
<dbReference type="GO" id="GO:0010333">
    <property type="term" value="F:terpene synthase activity"/>
    <property type="evidence" value="ECO:0007669"/>
    <property type="project" value="InterPro"/>
</dbReference>
<dbReference type="InterPro" id="IPR050148">
    <property type="entry name" value="Terpene_synthase-like"/>
</dbReference>
<dbReference type="Gene3D" id="1.10.600.10">
    <property type="entry name" value="Farnesyl Diphosphate Synthase"/>
    <property type="match status" value="1"/>
</dbReference>
<dbReference type="CDD" id="cd00684">
    <property type="entry name" value="Terpene_cyclase_plant_C1"/>
    <property type="match status" value="1"/>
</dbReference>
<dbReference type="Pfam" id="PF01397">
    <property type="entry name" value="Terpene_synth"/>
    <property type="match status" value="1"/>
</dbReference>
<organism evidence="5">
    <name type="scientific">Calohypnum plumiforme</name>
    <dbReference type="NCBI Taxonomy" id="98943"/>
    <lineage>
        <taxon>Eukaryota</taxon>
        <taxon>Viridiplantae</taxon>
        <taxon>Streptophyta</taxon>
        <taxon>Embryophyta</taxon>
        <taxon>Bryophyta</taxon>
        <taxon>Bryophytina</taxon>
        <taxon>Bryopsida</taxon>
        <taxon>Bryidae</taxon>
        <taxon>Hypnanae</taxon>
        <taxon>Hypnales</taxon>
        <taxon>Hypnaceae</taxon>
        <taxon>Calohypnum</taxon>
    </lineage>
</organism>
<dbReference type="InterPro" id="IPR034741">
    <property type="entry name" value="Terpene_cyclase-like_1_C"/>
</dbReference>
<dbReference type="AlphaFoldDB" id="A0A173M1U8"/>
<accession>A0A173M1U8</accession>
<dbReference type="SFLD" id="SFLDS00005">
    <property type="entry name" value="Isoprenoid_Synthase_Type_I"/>
    <property type="match status" value="1"/>
</dbReference>
<sequence length="856" mass="97655">MRLLDGGVWQGGALVCRWRRCLAAFELGHLEGFRRGTTICQAQPVGEASSVLSDEVFDDTAAVLAYQNVDASVTRSAPDLWNAEVVLSMQKQWLDSAVDTEDKNTWIETTRKMLKAMLHTGGEINVSAYDTAWVARVPSLSGVHEPEFPQALQWVKENQFEDGSWGDRECFLLYDRITHTLGCILALKTWDTGSDSVQRGIDFIRKHLDSVLEEENAHMPIGFELVFPSMVGEAKEMGLDLPYDSPLMKVICHEMEKKLQRIPVELLHRHTTTMLHSLEGFQSLVDWNRILRFQQEDGSILCSPASTAVVLMHTGDKKCHDYLSSLLENFENSVPTIHPIDTYHHLWVVDTLERLGIAHHFDEEVSETLEFIYRHWSDAKGIGWTKNGDLQDIDDTSMAFRLLRLHGFQVSSEAFRQFEKDGKFYCFAWQTRQGVSDMLTLYRASQVAFPNEVLVKQGGAFALKFLQGKLAENKGYADKWCLKKNLPGEVAYAIRNPRHQSLPLLEVRSYIDNYGTDDAWIGKTLYRLPVVNNRMYLDLAKADYNQRQLLFQDEIQQILGWYRATGLVSLSFVRHRPVEVFFAIAANMFEAEFSAVRLYWTKCALLTMIVDDLFDNHASMTDLHVFLDAVKRWDPELVRDLPEEVRVCYTALFDEVNNVCRMASALQGENMSTYIRQMWVRLVESFLTEAEWTTQRKIPPFDECKEVGIISSAVEPTVMTAAFACGMPVNSFILSQLDSRGEAMRLISYSSRLLNDIATYKYEKQSGKPNTISCYLNEHQGVGEKEAVAALTTEIEKMREQINLELARQPVPAPCKRVLLSMYRAFNYFYNSGRDTVSANTEVQHDVQKALFEPVA</sequence>
<feature type="domain" description="Terpene synthase N-terminal" evidence="3">
    <location>
        <begin position="286"/>
        <end position="493"/>
    </location>
</feature>
<evidence type="ECO:0000313" key="5">
    <source>
        <dbReference type="EMBL" id="BAV01232.1"/>
    </source>
</evidence>
<keyword evidence="2" id="KW-0479">Metal-binding</keyword>
<feature type="domain" description="Terpene synthase metal-binding" evidence="4">
    <location>
        <begin position="568"/>
        <end position="800"/>
    </location>
</feature>
<dbReference type="InterPro" id="IPR036965">
    <property type="entry name" value="Terpene_synth_N_sf"/>
</dbReference>
<dbReference type="InterPro" id="IPR044814">
    <property type="entry name" value="Terpene_cyclase_plant_C1"/>
</dbReference>
<evidence type="ECO:0000256" key="1">
    <source>
        <dbReference type="ARBA" id="ARBA00001946"/>
    </source>
</evidence>
<dbReference type="GO" id="GO:0000287">
    <property type="term" value="F:magnesium ion binding"/>
    <property type="evidence" value="ECO:0007669"/>
    <property type="project" value="InterPro"/>
</dbReference>
<comment type="cofactor">
    <cofactor evidence="1">
        <name>Mg(2+)</name>
        <dbReference type="ChEBI" id="CHEBI:18420"/>
    </cofactor>
</comment>
<dbReference type="Gene3D" id="1.50.10.160">
    <property type="match status" value="1"/>
</dbReference>
<dbReference type="FunFam" id="1.50.10.130:FF:000002">
    <property type="entry name" value="Ent-copalyl diphosphate synthase, chloroplastic"/>
    <property type="match status" value="1"/>
</dbReference>
<dbReference type="GO" id="GO:0016102">
    <property type="term" value="P:diterpenoid biosynthetic process"/>
    <property type="evidence" value="ECO:0007669"/>
    <property type="project" value="InterPro"/>
</dbReference>
<reference evidence="5" key="1">
    <citation type="journal article" date="2016" name="Sci. Rep.">
        <title>HpDTC1, a Stress-Inducible Bifunctional Diterpene Cyclase Involved in Momilactone Biosynthesis, Functions in Chemical Defence in the Moss Hypnum plumaeforme.</title>
        <authorList>
            <person name="Okada K."/>
            <person name="Kawaide H."/>
            <person name="Miyamoto K."/>
            <person name="Miyazaki S."/>
            <person name="Kainuma R."/>
            <person name="Kimura H."/>
            <person name="Fujiwara K."/>
            <person name="Natsume M."/>
            <person name="Nojiri H."/>
            <person name="Nakajima M."/>
            <person name="Yamane H."/>
            <person name="Hatano Y."/>
            <person name="Nozaki H."/>
            <person name="Hayashi K."/>
        </authorList>
    </citation>
    <scope>NUCLEOTIDE SEQUENCE</scope>
</reference>
<dbReference type="InterPro" id="IPR005630">
    <property type="entry name" value="Terpene_synthase_metal-bd"/>
</dbReference>
<dbReference type="Pfam" id="PF03936">
    <property type="entry name" value="Terpene_synth_C"/>
    <property type="match status" value="1"/>
</dbReference>
<protein>
    <submittedName>
        <fullName evidence="5">Syn-pimara-7,15-diene synthase</fullName>
    </submittedName>
</protein>
<dbReference type="InterPro" id="IPR008930">
    <property type="entry name" value="Terpenoid_cyclase/PrenylTrfase"/>
</dbReference>
<gene>
    <name evidence="5" type="primary">HpDTC1</name>
</gene>
<dbReference type="InterPro" id="IPR008949">
    <property type="entry name" value="Isoprenoid_synthase_dom_sf"/>
</dbReference>